<dbReference type="InterPro" id="IPR002104">
    <property type="entry name" value="Integrase_catalytic"/>
</dbReference>
<evidence type="ECO:0000313" key="9">
    <source>
        <dbReference type="Proteomes" id="UP000215181"/>
    </source>
</evidence>
<evidence type="ECO:0000256" key="3">
    <source>
        <dbReference type="ARBA" id="ARBA00023125"/>
    </source>
</evidence>
<feature type="domain" description="Core-binding (CB)" evidence="7">
    <location>
        <begin position="42"/>
        <end position="146"/>
    </location>
</feature>
<keyword evidence="3 5" id="KW-0238">DNA-binding</keyword>
<dbReference type="PROSITE" id="PS51900">
    <property type="entry name" value="CB"/>
    <property type="match status" value="1"/>
</dbReference>
<dbReference type="InterPro" id="IPR050090">
    <property type="entry name" value="Tyrosine_recombinase_XerCD"/>
</dbReference>
<name>A0A235EVN6_9RHOO</name>
<dbReference type="RefSeq" id="WP_094269165.1">
    <property type="nucleotide sequence ID" value="NZ_NOIH01000017.1"/>
</dbReference>
<dbReference type="Proteomes" id="UP000215181">
    <property type="component" value="Unassembled WGS sequence"/>
</dbReference>
<dbReference type="PANTHER" id="PTHR30349:SF41">
    <property type="entry name" value="INTEGRASE_RECOMBINASE PROTEIN MJ0367-RELATED"/>
    <property type="match status" value="1"/>
</dbReference>
<reference evidence="8 9" key="1">
    <citation type="submission" date="2017-07" db="EMBL/GenBank/DDBJ databases">
        <title>Thauera sp. KNDSS-Mac4 genome sequence and assembly.</title>
        <authorList>
            <person name="Mayilraj S."/>
        </authorList>
    </citation>
    <scope>NUCLEOTIDE SEQUENCE [LARGE SCALE GENOMIC DNA]</scope>
    <source>
        <strain evidence="8 9">KNDSS-Mac4</strain>
    </source>
</reference>
<dbReference type="InterPro" id="IPR013762">
    <property type="entry name" value="Integrase-like_cat_sf"/>
</dbReference>
<dbReference type="EMBL" id="NOIH01000017">
    <property type="protein sequence ID" value="OYD53106.1"/>
    <property type="molecule type" value="Genomic_DNA"/>
</dbReference>
<accession>A0A235EVN6</accession>
<dbReference type="OrthoDB" id="8610787at2"/>
<evidence type="ECO:0000259" key="6">
    <source>
        <dbReference type="PROSITE" id="PS51898"/>
    </source>
</evidence>
<proteinExistence type="inferred from homology"/>
<dbReference type="Gene3D" id="1.10.443.10">
    <property type="entry name" value="Intergrase catalytic core"/>
    <property type="match status" value="1"/>
</dbReference>
<feature type="domain" description="Tyr recombinase" evidence="6">
    <location>
        <begin position="177"/>
        <end position="385"/>
    </location>
</feature>
<dbReference type="AlphaFoldDB" id="A0A235EVN6"/>
<evidence type="ECO:0000313" key="8">
    <source>
        <dbReference type="EMBL" id="OYD53106.1"/>
    </source>
</evidence>
<keyword evidence="9" id="KW-1185">Reference proteome</keyword>
<evidence type="ECO:0000256" key="2">
    <source>
        <dbReference type="ARBA" id="ARBA00022908"/>
    </source>
</evidence>
<keyword evidence="2" id="KW-0229">DNA integration</keyword>
<dbReference type="SUPFAM" id="SSF56349">
    <property type="entry name" value="DNA breaking-rejoining enzymes"/>
    <property type="match status" value="1"/>
</dbReference>
<dbReference type="InterPro" id="IPR011010">
    <property type="entry name" value="DNA_brk_join_enz"/>
</dbReference>
<dbReference type="Gene3D" id="1.10.150.130">
    <property type="match status" value="1"/>
</dbReference>
<keyword evidence="4" id="KW-0233">DNA recombination</keyword>
<dbReference type="PROSITE" id="PS51898">
    <property type="entry name" value="TYR_RECOMBINASE"/>
    <property type="match status" value="1"/>
</dbReference>
<dbReference type="GO" id="GO:0006310">
    <property type="term" value="P:DNA recombination"/>
    <property type="evidence" value="ECO:0007669"/>
    <property type="project" value="UniProtKB-KW"/>
</dbReference>
<comment type="similarity">
    <text evidence="1">Belongs to the 'phage' integrase family.</text>
</comment>
<comment type="caution">
    <text evidence="8">The sequence shown here is derived from an EMBL/GenBank/DDBJ whole genome shotgun (WGS) entry which is preliminary data.</text>
</comment>
<dbReference type="CDD" id="cd00397">
    <property type="entry name" value="DNA_BRE_C"/>
    <property type="match status" value="1"/>
</dbReference>
<dbReference type="PANTHER" id="PTHR30349">
    <property type="entry name" value="PHAGE INTEGRASE-RELATED"/>
    <property type="match status" value="1"/>
</dbReference>
<gene>
    <name evidence="8" type="ORF">CGK74_14505</name>
</gene>
<dbReference type="InterPro" id="IPR010998">
    <property type="entry name" value="Integrase_recombinase_N"/>
</dbReference>
<evidence type="ECO:0000256" key="5">
    <source>
        <dbReference type="PROSITE-ProRule" id="PRU01248"/>
    </source>
</evidence>
<dbReference type="InterPro" id="IPR044068">
    <property type="entry name" value="CB"/>
</dbReference>
<organism evidence="8 9">
    <name type="scientific">Thauera propionica</name>
    <dbReference type="NCBI Taxonomy" id="2019431"/>
    <lineage>
        <taxon>Bacteria</taxon>
        <taxon>Pseudomonadati</taxon>
        <taxon>Pseudomonadota</taxon>
        <taxon>Betaproteobacteria</taxon>
        <taxon>Rhodocyclales</taxon>
        <taxon>Zoogloeaceae</taxon>
        <taxon>Thauera</taxon>
    </lineage>
</organism>
<evidence type="ECO:0000256" key="4">
    <source>
        <dbReference type="ARBA" id="ARBA00023172"/>
    </source>
</evidence>
<dbReference type="GO" id="GO:0003677">
    <property type="term" value="F:DNA binding"/>
    <property type="evidence" value="ECO:0007669"/>
    <property type="project" value="UniProtKB-UniRule"/>
</dbReference>
<protein>
    <submittedName>
        <fullName evidence="8">Integrase</fullName>
    </submittedName>
</protein>
<evidence type="ECO:0000256" key="1">
    <source>
        <dbReference type="ARBA" id="ARBA00008857"/>
    </source>
</evidence>
<dbReference type="Pfam" id="PF00589">
    <property type="entry name" value="Phage_integrase"/>
    <property type="match status" value="1"/>
</dbReference>
<dbReference type="GO" id="GO:0015074">
    <property type="term" value="P:DNA integration"/>
    <property type="evidence" value="ECO:0007669"/>
    <property type="project" value="UniProtKB-KW"/>
</dbReference>
<sequence>MMTAPSPCLPEVFKSLEISLLAAPAATPVVGTGQRTPIIRASNDREAAASFLREFQDSPHTHRAYKRETLRLLMWCEAIARKSFSDLVREDVDDYFAFLSAPPADWISPGRHEVGSPEWRPFRGPLKGSSLRYVKLVCDSLFSYLVEAHYLAANPFSLARKRTREVATDEPIAPPTARRHQLPDDALQLAYEWINGLPDKTASQRCRKMRFRATLSLFLFTGGRLSEIANANTQNLAHEKGRWTLWVIGKGGKKAGLPLPPTLVRDLTEYRLANGLAAYPTMGERTPLLSKLLQPSEGISDNMVYREVKAILKGAGEIAHERGRDELEHLLKHSSTHWLRHTTIGATVEATQDLQLAQQLGRHSSVTTTSIYSTLADEQFHDKVSETLEGVFGSL</sequence>
<evidence type="ECO:0000259" key="7">
    <source>
        <dbReference type="PROSITE" id="PS51900"/>
    </source>
</evidence>